<dbReference type="KEGG" id="pno:SNOG_09098"/>
<proteinExistence type="predicted"/>
<dbReference type="EMBL" id="CH445338">
    <property type="protein sequence ID" value="EAT83290.1"/>
    <property type="molecule type" value="Genomic_DNA"/>
</dbReference>
<name>Q0UGL6_PHANO</name>
<gene>
    <name evidence="2" type="ORF">SNOG_09098</name>
</gene>
<feature type="compositionally biased region" description="Polar residues" evidence="1">
    <location>
        <begin position="1"/>
        <end position="20"/>
    </location>
</feature>
<feature type="region of interest" description="Disordered" evidence="1">
    <location>
        <begin position="1"/>
        <end position="23"/>
    </location>
</feature>
<accession>Q0UGL6</accession>
<dbReference type="AlphaFoldDB" id="Q0UGL6"/>
<dbReference type="GeneID" id="5976301"/>
<reference evidence="3" key="1">
    <citation type="journal article" date="2007" name="Plant Cell">
        <title>Dothideomycete-plant interactions illuminated by genome sequencing and EST analysis of the wheat pathogen Stagonospora nodorum.</title>
        <authorList>
            <person name="Hane J.K."/>
            <person name="Lowe R.G."/>
            <person name="Solomon P.S."/>
            <person name="Tan K.C."/>
            <person name="Schoch C.L."/>
            <person name="Spatafora J.W."/>
            <person name="Crous P.W."/>
            <person name="Kodira C."/>
            <person name="Birren B.W."/>
            <person name="Galagan J.E."/>
            <person name="Torriani S.F."/>
            <person name="McDonald B.A."/>
            <person name="Oliver R.P."/>
        </authorList>
    </citation>
    <scope>NUCLEOTIDE SEQUENCE [LARGE SCALE GENOMIC DNA]</scope>
    <source>
        <strain evidence="3">SN15 / ATCC MYA-4574 / FGSC 10173</strain>
    </source>
</reference>
<protein>
    <submittedName>
        <fullName evidence="2">Uncharacterized protein</fullName>
    </submittedName>
</protein>
<dbReference type="HOGENOM" id="CLU_1220070_0_0_1"/>
<evidence type="ECO:0000256" key="1">
    <source>
        <dbReference type="SAM" id="MobiDB-lite"/>
    </source>
</evidence>
<dbReference type="InParanoid" id="Q0UGL6"/>
<evidence type="ECO:0000313" key="2">
    <source>
        <dbReference type="EMBL" id="EAT83290.1"/>
    </source>
</evidence>
<dbReference type="VEuPathDB" id="FungiDB:JI435_438320"/>
<organism evidence="2 3">
    <name type="scientific">Phaeosphaeria nodorum (strain SN15 / ATCC MYA-4574 / FGSC 10173)</name>
    <name type="common">Glume blotch fungus</name>
    <name type="synonym">Parastagonospora nodorum</name>
    <dbReference type="NCBI Taxonomy" id="321614"/>
    <lineage>
        <taxon>Eukaryota</taxon>
        <taxon>Fungi</taxon>
        <taxon>Dikarya</taxon>
        <taxon>Ascomycota</taxon>
        <taxon>Pezizomycotina</taxon>
        <taxon>Dothideomycetes</taxon>
        <taxon>Pleosporomycetidae</taxon>
        <taxon>Pleosporales</taxon>
        <taxon>Pleosporineae</taxon>
        <taxon>Phaeosphaeriaceae</taxon>
        <taxon>Parastagonospora</taxon>
    </lineage>
</organism>
<evidence type="ECO:0000313" key="3">
    <source>
        <dbReference type="Proteomes" id="UP000001055"/>
    </source>
</evidence>
<sequence length="227" mass="25297">MELLTSPSAPTSTQSRNQYAQAARDMAIHQEGLDKIFGSVQDQYFHTKMPDPYFYTTVPDPNLAQFMPGKLVDTPQWEMHVCSEECMPLYHEGLEESFESLYRRLPNVEGFRRASSLERDTGAVSNEMGHTNSACVSNFTLHDEEREYLQGESNYPQDRSEYPSSIDCVQPSDNGGYVPDTVSKYISRSARVTPAKGSFGIITNSETVGILWTRSTAIRSGVAGSAL</sequence>
<dbReference type="Proteomes" id="UP000001055">
    <property type="component" value="Unassembled WGS sequence"/>
</dbReference>
<dbReference type="RefSeq" id="XP_001799400.1">
    <property type="nucleotide sequence ID" value="XM_001799348.1"/>
</dbReference>